<comment type="caution">
    <text evidence="2">The sequence shown here is derived from an EMBL/GenBank/DDBJ whole genome shotgun (WGS) entry which is preliminary data.</text>
</comment>
<accession>A0A840YLP6</accession>
<proteinExistence type="predicted"/>
<dbReference type="EMBL" id="JACIJF010000004">
    <property type="protein sequence ID" value="MBB5710436.1"/>
    <property type="molecule type" value="Genomic_DNA"/>
</dbReference>
<gene>
    <name evidence="2" type="ORF">FHT02_001667</name>
</gene>
<reference evidence="2 3" key="1">
    <citation type="submission" date="2020-08" db="EMBL/GenBank/DDBJ databases">
        <title>Genomic Encyclopedia of Type Strains, Phase IV (KMG-IV): sequencing the most valuable type-strain genomes for metagenomic binning, comparative biology and taxonomic classification.</title>
        <authorList>
            <person name="Goeker M."/>
        </authorList>
    </citation>
    <scope>NUCLEOTIDE SEQUENCE [LARGE SCALE GENOMIC DNA]</scope>
    <source>
        <strain evidence="2 3">DSM 26736</strain>
    </source>
</reference>
<dbReference type="AlphaFoldDB" id="A0A840YLP6"/>
<evidence type="ECO:0000313" key="3">
    <source>
        <dbReference type="Proteomes" id="UP000527143"/>
    </source>
</evidence>
<keyword evidence="3" id="KW-1185">Reference proteome</keyword>
<organism evidence="2 3">
    <name type="scientific">Sphingomonas xinjiangensis</name>
    <dbReference type="NCBI Taxonomy" id="643568"/>
    <lineage>
        <taxon>Bacteria</taxon>
        <taxon>Pseudomonadati</taxon>
        <taxon>Pseudomonadota</taxon>
        <taxon>Alphaproteobacteria</taxon>
        <taxon>Sphingomonadales</taxon>
        <taxon>Sphingomonadaceae</taxon>
        <taxon>Sphingomonas</taxon>
    </lineage>
</organism>
<name>A0A840YLP6_9SPHN</name>
<feature type="region of interest" description="Disordered" evidence="1">
    <location>
        <begin position="1"/>
        <end position="24"/>
    </location>
</feature>
<dbReference type="Proteomes" id="UP000527143">
    <property type="component" value="Unassembled WGS sequence"/>
</dbReference>
<feature type="region of interest" description="Disordered" evidence="1">
    <location>
        <begin position="54"/>
        <end position="98"/>
    </location>
</feature>
<evidence type="ECO:0000313" key="2">
    <source>
        <dbReference type="EMBL" id="MBB5710436.1"/>
    </source>
</evidence>
<feature type="compositionally biased region" description="Polar residues" evidence="1">
    <location>
        <begin position="84"/>
        <end position="98"/>
    </location>
</feature>
<protein>
    <submittedName>
        <fullName evidence="2">Uncharacterized protein</fullName>
    </submittedName>
</protein>
<evidence type="ECO:0000256" key="1">
    <source>
        <dbReference type="SAM" id="MobiDB-lite"/>
    </source>
</evidence>
<sequence length="98" mass="10859">MTQMAKREQASAFSTWLRTGELPPRHSDGIEFKFNPWHDPADGRFTFAGSVSIMGGRDRLRPGRKQPRPSTVGRGDQRKPRAATSPNAKGSHAQQAET</sequence>